<evidence type="ECO:0000313" key="9">
    <source>
        <dbReference type="EMBL" id="GGB40606.1"/>
    </source>
</evidence>
<dbReference type="NCBIfam" id="TIGR00786">
    <property type="entry name" value="dctM"/>
    <property type="match status" value="1"/>
</dbReference>
<feature type="transmembrane region" description="Helical" evidence="7">
    <location>
        <begin position="112"/>
        <end position="129"/>
    </location>
</feature>
<organism evidence="9 10">
    <name type="scientific">Tistrella bauzanensis</name>
    <dbReference type="NCBI Taxonomy" id="657419"/>
    <lineage>
        <taxon>Bacteria</taxon>
        <taxon>Pseudomonadati</taxon>
        <taxon>Pseudomonadota</taxon>
        <taxon>Alphaproteobacteria</taxon>
        <taxon>Geminicoccales</taxon>
        <taxon>Geminicoccaceae</taxon>
        <taxon>Tistrella</taxon>
    </lineage>
</organism>
<evidence type="ECO:0000313" key="10">
    <source>
        <dbReference type="Proteomes" id="UP000603352"/>
    </source>
</evidence>
<feature type="transmembrane region" description="Helical" evidence="7">
    <location>
        <begin position="310"/>
        <end position="328"/>
    </location>
</feature>
<protein>
    <recommendedName>
        <fullName evidence="7">TRAP transporter large permease protein</fullName>
    </recommendedName>
</protein>
<comment type="similarity">
    <text evidence="7">Belongs to the TRAP transporter large permease family.</text>
</comment>
<feature type="transmembrane region" description="Helical" evidence="7">
    <location>
        <begin position="89"/>
        <end position="106"/>
    </location>
</feature>
<evidence type="ECO:0000256" key="3">
    <source>
        <dbReference type="ARBA" id="ARBA00022519"/>
    </source>
</evidence>
<evidence type="ECO:0000256" key="7">
    <source>
        <dbReference type="RuleBase" id="RU369079"/>
    </source>
</evidence>
<keyword evidence="6 7" id="KW-0472">Membrane</keyword>
<reference evidence="10" key="1">
    <citation type="journal article" date="2019" name="Int. J. Syst. Evol. Microbiol.">
        <title>The Global Catalogue of Microorganisms (GCM) 10K type strain sequencing project: providing services to taxonomists for standard genome sequencing and annotation.</title>
        <authorList>
            <consortium name="The Broad Institute Genomics Platform"/>
            <consortium name="The Broad Institute Genome Sequencing Center for Infectious Disease"/>
            <person name="Wu L."/>
            <person name="Ma J."/>
        </authorList>
    </citation>
    <scope>NUCLEOTIDE SEQUENCE [LARGE SCALE GENOMIC DNA]</scope>
    <source>
        <strain evidence="10">CGMCC 1.10188</strain>
    </source>
</reference>
<evidence type="ECO:0000256" key="2">
    <source>
        <dbReference type="ARBA" id="ARBA00022475"/>
    </source>
</evidence>
<dbReference type="PIRSF" id="PIRSF006066">
    <property type="entry name" value="HI0050"/>
    <property type="match status" value="1"/>
</dbReference>
<feature type="transmembrane region" description="Helical" evidence="7">
    <location>
        <begin position="356"/>
        <end position="378"/>
    </location>
</feature>
<dbReference type="PANTHER" id="PTHR33362:SF5">
    <property type="entry name" value="C4-DICARBOXYLATE TRAP TRANSPORTER LARGE PERMEASE PROTEIN DCTM"/>
    <property type="match status" value="1"/>
</dbReference>
<keyword evidence="2" id="KW-1003">Cell membrane</keyword>
<evidence type="ECO:0000256" key="4">
    <source>
        <dbReference type="ARBA" id="ARBA00022692"/>
    </source>
</evidence>
<evidence type="ECO:0000256" key="1">
    <source>
        <dbReference type="ARBA" id="ARBA00004429"/>
    </source>
</evidence>
<keyword evidence="7" id="KW-0813">Transport</keyword>
<feature type="transmembrane region" description="Helical" evidence="7">
    <location>
        <begin position="333"/>
        <end position="350"/>
    </location>
</feature>
<keyword evidence="5 7" id="KW-1133">Transmembrane helix</keyword>
<name>A0ABQ1IIH9_9PROT</name>
<dbReference type="RefSeq" id="WP_188577855.1">
    <property type="nucleotide sequence ID" value="NZ_BMDZ01000023.1"/>
</dbReference>
<gene>
    <name evidence="9" type="primary">dctM</name>
    <name evidence="9" type="ORF">GCM10011505_22620</name>
</gene>
<evidence type="ECO:0000256" key="6">
    <source>
        <dbReference type="ARBA" id="ARBA00023136"/>
    </source>
</evidence>
<proteinExistence type="inferred from homology"/>
<feature type="transmembrane region" description="Helical" evidence="7">
    <location>
        <begin position="167"/>
        <end position="189"/>
    </location>
</feature>
<feature type="transmembrane region" description="Helical" evidence="7">
    <location>
        <begin position="210"/>
        <end position="232"/>
    </location>
</feature>
<dbReference type="InterPro" id="IPR010656">
    <property type="entry name" value="DctM"/>
</dbReference>
<feature type="transmembrane region" description="Helical" evidence="7">
    <location>
        <begin position="238"/>
        <end position="257"/>
    </location>
</feature>
<keyword evidence="4 7" id="KW-0812">Transmembrane</keyword>
<evidence type="ECO:0000259" key="8">
    <source>
        <dbReference type="Pfam" id="PF06808"/>
    </source>
</evidence>
<feature type="transmembrane region" description="Helical" evidence="7">
    <location>
        <begin position="390"/>
        <end position="411"/>
    </location>
</feature>
<dbReference type="Proteomes" id="UP000603352">
    <property type="component" value="Unassembled WGS sequence"/>
</dbReference>
<sequence length="425" mass="44375">MSQALFGLFFVFLAAGMPIFVVLGLTAAVLLAADGSSLLLLAQKVLDELNSELLMALPFFGMAAVFMQRGGIANALIDVSAAWMGRLPGGLGVVAVAGCTIFAAIAGSSVATALAMGTILVPAMVARGYPASFSTALIGTGGTLGILIPPSLPLILFAIIAEQSVPRLFLAGVVPGVLQALLLIAFVIWTARRKGYPPEPPMSRAAFIQVNLRALPAFSVPVIVAVGIYGGFVTVTEAAVLAALVAMLVGMLVYRGFGLRQAPGVMGHAVRSAASIMVIIAMALAFGHWVTESGVPAAVVDFVTANELEPWQFLLAINLLLLILGMFLEVASIILIAVPILLPVVTALGIDPIHFAIVIVVNMEIALLTPPVGLNLYVLSSISKVPVSEVIRGVWPFIGLFAVYLALITYIPELSLWLPNLVYGN</sequence>
<comment type="function">
    <text evidence="7">Part of the tripartite ATP-independent periplasmic (TRAP) transport system.</text>
</comment>
<feature type="transmembrane region" description="Helical" evidence="7">
    <location>
        <begin position="56"/>
        <end position="77"/>
    </location>
</feature>
<feature type="transmembrane region" description="Helical" evidence="7">
    <location>
        <begin position="269"/>
        <end position="290"/>
    </location>
</feature>
<keyword evidence="10" id="KW-1185">Reference proteome</keyword>
<accession>A0ABQ1IIH9</accession>
<dbReference type="PANTHER" id="PTHR33362">
    <property type="entry name" value="SIALIC ACID TRAP TRANSPORTER PERMEASE PROTEIN SIAT-RELATED"/>
    <property type="match status" value="1"/>
</dbReference>
<comment type="subunit">
    <text evidence="7">The complex comprises the extracytoplasmic solute receptor protein and the two transmembrane proteins.</text>
</comment>
<dbReference type="EMBL" id="BMDZ01000023">
    <property type="protein sequence ID" value="GGB40606.1"/>
    <property type="molecule type" value="Genomic_DNA"/>
</dbReference>
<feature type="transmembrane region" description="Helical" evidence="7">
    <location>
        <begin position="136"/>
        <end position="161"/>
    </location>
</feature>
<comment type="subcellular location">
    <subcellularLocation>
        <location evidence="1 7">Cell inner membrane</location>
        <topology evidence="1 7">Multi-pass membrane protein</topology>
    </subcellularLocation>
</comment>
<keyword evidence="3 7" id="KW-0997">Cell inner membrane</keyword>
<feature type="domain" description="TRAP C4-dicarboxylate transport system permease DctM subunit" evidence="8">
    <location>
        <begin position="6"/>
        <end position="414"/>
    </location>
</feature>
<evidence type="ECO:0000256" key="5">
    <source>
        <dbReference type="ARBA" id="ARBA00022989"/>
    </source>
</evidence>
<comment type="caution">
    <text evidence="9">The sequence shown here is derived from an EMBL/GenBank/DDBJ whole genome shotgun (WGS) entry which is preliminary data.</text>
</comment>
<dbReference type="Pfam" id="PF06808">
    <property type="entry name" value="DctM"/>
    <property type="match status" value="1"/>
</dbReference>
<dbReference type="InterPro" id="IPR004681">
    <property type="entry name" value="TRAP_DctM"/>
</dbReference>